<dbReference type="InterPro" id="IPR042098">
    <property type="entry name" value="TauD-like_sf"/>
</dbReference>
<evidence type="ECO:0000256" key="13">
    <source>
        <dbReference type="ARBA" id="ARBA00032283"/>
    </source>
</evidence>
<evidence type="ECO:0000256" key="9">
    <source>
        <dbReference type="ARBA" id="ARBA00023002"/>
    </source>
</evidence>
<keyword evidence="8" id="KW-0223">Dioxygenase</keyword>
<dbReference type="InterPro" id="IPR038492">
    <property type="entry name" value="GBBH-like_N_sf"/>
</dbReference>
<comment type="catalytic activity">
    <reaction evidence="15">
        <text>N(6),N(6),N(6)-trimethyl-L-lysine + 2-oxoglutarate + O2 = (3S)-3-hydroxy-N(6),N(6),N(6)-trimethyl-L-lysine + succinate + CO2</text>
        <dbReference type="Rhea" id="RHEA:14181"/>
        <dbReference type="ChEBI" id="CHEBI:15379"/>
        <dbReference type="ChEBI" id="CHEBI:16526"/>
        <dbReference type="ChEBI" id="CHEBI:16810"/>
        <dbReference type="ChEBI" id="CHEBI:30031"/>
        <dbReference type="ChEBI" id="CHEBI:58100"/>
        <dbReference type="ChEBI" id="CHEBI:141499"/>
        <dbReference type="EC" id="1.14.11.8"/>
    </reaction>
</comment>
<dbReference type="EMBL" id="CAUYUJ010003114">
    <property type="protein sequence ID" value="CAK0803957.1"/>
    <property type="molecule type" value="Genomic_DNA"/>
</dbReference>
<dbReference type="Pfam" id="PF02668">
    <property type="entry name" value="TauD"/>
    <property type="match status" value="1"/>
</dbReference>
<feature type="domain" description="TauD/TfdA-like" evidence="16">
    <location>
        <begin position="197"/>
        <end position="437"/>
    </location>
</feature>
<evidence type="ECO:0000313" key="18">
    <source>
        <dbReference type="EMBL" id="CAK0803957.1"/>
    </source>
</evidence>
<feature type="domain" description="Gamma-butyrobetaine hydroxylase-like N-terminal" evidence="17">
    <location>
        <begin position="62"/>
        <end position="140"/>
    </location>
</feature>
<comment type="function">
    <text evidence="14">Converts trimethyllysine (TML) into hydroxytrimethyllysine (HTML).</text>
</comment>
<keyword evidence="7" id="KW-0124">Carnitine biosynthesis</keyword>
<proteinExistence type="inferred from homology"/>
<evidence type="ECO:0000256" key="8">
    <source>
        <dbReference type="ARBA" id="ARBA00022964"/>
    </source>
</evidence>
<dbReference type="Proteomes" id="UP001189429">
    <property type="component" value="Unassembled WGS sequence"/>
</dbReference>
<evidence type="ECO:0000256" key="7">
    <source>
        <dbReference type="ARBA" id="ARBA00022873"/>
    </source>
</evidence>
<protein>
    <recommendedName>
        <fullName evidence="5">trimethyllysine dioxygenase</fullName>
        <ecNumber evidence="5">1.14.11.8</ecNumber>
    </recommendedName>
    <alternativeName>
        <fullName evidence="12">Epsilon-trimethyllysine 2-oxoglutarate dioxygenase</fullName>
    </alternativeName>
    <alternativeName>
        <fullName evidence="11">TML hydroxylase</fullName>
    </alternativeName>
    <alternativeName>
        <fullName evidence="13">TML-alpha-ketoglutarate dioxygenase</fullName>
    </alternativeName>
</protein>
<evidence type="ECO:0000256" key="3">
    <source>
        <dbReference type="ARBA" id="ARBA00005022"/>
    </source>
</evidence>
<comment type="cofactor">
    <cofactor evidence="2">
        <name>L-ascorbate</name>
        <dbReference type="ChEBI" id="CHEBI:38290"/>
    </cofactor>
</comment>
<dbReference type="SUPFAM" id="SSF51197">
    <property type="entry name" value="Clavaminate synthase-like"/>
    <property type="match status" value="1"/>
</dbReference>
<evidence type="ECO:0000256" key="10">
    <source>
        <dbReference type="ARBA" id="ARBA00023004"/>
    </source>
</evidence>
<keyword evidence="6" id="KW-0479">Metal-binding</keyword>
<keyword evidence="19" id="KW-1185">Reference proteome</keyword>
<dbReference type="Gene3D" id="3.30.2020.30">
    <property type="match status" value="1"/>
</dbReference>
<evidence type="ECO:0000256" key="15">
    <source>
        <dbReference type="ARBA" id="ARBA00049334"/>
    </source>
</evidence>
<evidence type="ECO:0000256" key="2">
    <source>
        <dbReference type="ARBA" id="ARBA00001961"/>
    </source>
</evidence>
<dbReference type="PANTHER" id="PTHR10696">
    <property type="entry name" value="GAMMA-BUTYROBETAINE HYDROXYLASE-RELATED"/>
    <property type="match status" value="1"/>
</dbReference>
<dbReference type="InterPro" id="IPR010376">
    <property type="entry name" value="GBBH-like_N"/>
</dbReference>
<name>A0ABN9QGC6_9DINO</name>
<dbReference type="PANTHER" id="PTHR10696:SF51">
    <property type="entry name" value="TRIMETHYLLYSINE DIOXYGENASE, MITOCHONDRIAL"/>
    <property type="match status" value="1"/>
</dbReference>
<dbReference type="InterPro" id="IPR003819">
    <property type="entry name" value="TauD/TfdA-like"/>
</dbReference>
<gene>
    <name evidence="18" type="ORF">PCOR1329_LOCUS10913</name>
</gene>
<evidence type="ECO:0000256" key="14">
    <source>
        <dbReference type="ARBA" id="ARBA00046008"/>
    </source>
</evidence>
<evidence type="ECO:0000313" key="19">
    <source>
        <dbReference type="Proteomes" id="UP001189429"/>
    </source>
</evidence>
<comment type="pathway">
    <text evidence="3">Amine and polyamine biosynthesis; carnitine biosynthesis.</text>
</comment>
<dbReference type="Gene3D" id="3.60.130.10">
    <property type="entry name" value="Clavaminate synthase-like"/>
    <property type="match status" value="1"/>
</dbReference>
<evidence type="ECO:0000259" key="16">
    <source>
        <dbReference type="Pfam" id="PF02668"/>
    </source>
</evidence>
<evidence type="ECO:0000256" key="1">
    <source>
        <dbReference type="ARBA" id="ARBA00001954"/>
    </source>
</evidence>
<comment type="caution">
    <text evidence="18">The sequence shown here is derived from an EMBL/GenBank/DDBJ whole genome shotgun (WGS) entry which is preliminary data.</text>
</comment>
<reference evidence="18" key="1">
    <citation type="submission" date="2023-10" db="EMBL/GenBank/DDBJ databases">
        <authorList>
            <person name="Chen Y."/>
            <person name="Shah S."/>
            <person name="Dougan E. K."/>
            <person name="Thang M."/>
            <person name="Chan C."/>
        </authorList>
    </citation>
    <scope>NUCLEOTIDE SEQUENCE [LARGE SCALE GENOMIC DNA]</scope>
</reference>
<comment type="cofactor">
    <cofactor evidence="1">
        <name>Fe(2+)</name>
        <dbReference type="ChEBI" id="CHEBI:29033"/>
    </cofactor>
</comment>
<evidence type="ECO:0000256" key="5">
    <source>
        <dbReference type="ARBA" id="ARBA00012267"/>
    </source>
</evidence>
<keyword evidence="9" id="KW-0560">Oxidoreductase</keyword>
<keyword evidence="10" id="KW-0408">Iron</keyword>
<organism evidence="18 19">
    <name type="scientific">Prorocentrum cordatum</name>
    <dbReference type="NCBI Taxonomy" id="2364126"/>
    <lineage>
        <taxon>Eukaryota</taxon>
        <taxon>Sar</taxon>
        <taxon>Alveolata</taxon>
        <taxon>Dinophyceae</taxon>
        <taxon>Prorocentrales</taxon>
        <taxon>Prorocentraceae</taxon>
        <taxon>Prorocentrum</taxon>
    </lineage>
</organism>
<evidence type="ECO:0000256" key="4">
    <source>
        <dbReference type="ARBA" id="ARBA00008654"/>
    </source>
</evidence>
<dbReference type="Pfam" id="PF06155">
    <property type="entry name" value="GBBH-like_N"/>
    <property type="match status" value="1"/>
</dbReference>
<evidence type="ECO:0000256" key="11">
    <source>
        <dbReference type="ARBA" id="ARBA00030363"/>
    </source>
</evidence>
<sequence length="482" mass="52802">MALRFALARAMGLCASAMPPRQARRLTPHVNGACQRVAARPQSTRASFDSVLQAKIGPAGCVDLCFHDGAAFRFHALWLRDACRTDVFVNAASERILGKTLLVQGCPADLHATSAQTTADGGLRVDFSDGNSGKFDAHFLRSYAGTVAHGLGGESRRPLVETDWLKPYCGFPDVRSPGKAQVNLWTSRSGPAFQEMTLEEVMAPAGNLEMLQVLLRDGAFKITDVPSPGPAALHAFADACFNGLQKDPSRTEANWEIAPKEGAASISYAPTLKLNNHTDQSLPNHGIPALFLVMHTARGYGVNTLVDTSAVCEALRERDPEAFELISRYGSPQRRFTAASRQDADQGHTVNLCVMSGKPIIQLDDAGGIIRTQYNEVFRIPSELPFDIFKPWYAAYLKFGQMIHSDEFVRRLRVEAGQIVVVNNWRVMHGRDGHWDGTHSNIQSADRFLTGGTVTRENMLSKARDLLQQVHGSELYGTQLIS</sequence>
<accession>A0ABN9QGC6</accession>
<dbReference type="EC" id="1.14.11.8" evidence="5"/>
<comment type="similarity">
    <text evidence="4">Belongs to the gamma-BBH/TMLD family.</text>
</comment>
<evidence type="ECO:0000259" key="17">
    <source>
        <dbReference type="Pfam" id="PF06155"/>
    </source>
</evidence>
<evidence type="ECO:0000256" key="6">
    <source>
        <dbReference type="ARBA" id="ARBA00022723"/>
    </source>
</evidence>
<dbReference type="InterPro" id="IPR050411">
    <property type="entry name" value="AlphaKG_dependent_hydroxylases"/>
</dbReference>
<evidence type="ECO:0000256" key="12">
    <source>
        <dbReference type="ARBA" id="ARBA00031778"/>
    </source>
</evidence>